<protein>
    <submittedName>
        <fullName evidence="3">Uncharacterized protein</fullName>
    </submittedName>
</protein>
<dbReference type="EMBL" id="FNVA01000001">
    <property type="protein sequence ID" value="SEF74400.1"/>
    <property type="molecule type" value="Genomic_DNA"/>
</dbReference>
<feature type="chain" id="PRO_5009286163" evidence="2">
    <location>
        <begin position="26"/>
        <end position="846"/>
    </location>
</feature>
<name>A0A1H5UH89_9BACT</name>
<sequence>MRFQAAVKASSLVLLALGLVPQLWADDEARFNLEGPKISVRVTRGTITLPIAEVPNLVAGDKLWVKANLPETQRNHLVLVVAFLRGTTNEPPDNWFTEIDTWDKKFREGSTVVVPQGAEQALMFIAPETGGDFKTLRGAVRGRPGLFIRADADLNEASFEQQRIEHYLAAMKEAPQGDAKSIQEHSTKLAATLELKPDDKCFKEPVESQVTCLTQSSAPLLLNDGHGMGVAEALSSGPSSDFINQASYTQPVGAGLYSAYVGAVVDLVHLVSLLKTAQFQYIPGLAFPQNEVLNLKLNAPPSFINPKTVIVIGLPAIQKAKLPPLHPHDANEVACLLNPKMVLPVEGAPLVFSTSFAHDLVLHLNRTGTPDDMPLRADAYEGGLVIAKEPARKQLDPLKQDEAPKGTPKIGSASDLAITGTIEGYWGFDHFTGPTITLQQKDGGGWKIAGDTQPLAGAESHLKLTADGTGCVEHIALATEKAKDVDVSFTPAKGGDGKEAKNTLDIAVSLKGASPGGYALGIRQYGDANEEKVPLTAYDAAIHLDSLKIHAGDKTAILAGKGLGDIVSVEVSGQTFTPEGAAGNDGTLTLAAKEAASPKDGSDAKAKLKDGRQLTVKVSVEAARPTLALLSMTSAQRDEQGIVPVKVDSKEAIPLDGTLHFVVQTKAVFPRTQMVEVATADGSVTTKLSLAQGNLVLQDDHTAVATLDPSKAFGASAFGPLAMRPVSSDGTAGDWTRLGVLVRSPQITGVDCAVGSASCTVHGHNLFFAAAFSADKDFAHPTQVPTGFADESLQVPVPTDGSTLYVHLRDDPSAEAELTLPNPVKPAVAATTQSSAAAPPVPNPRP</sequence>
<dbReference type="AlphaFoldDB" id="A0A1H5UH89"/>
<evidence type="ECO:0000256" key="2">
    <source>
        <dbReference type="SAM" id="SignalP"/>
    </source>
</evidence>
<reference evidence="3 4" key="1">
    <citation type="submission" date="2016-10" db="EMBL/GenBank/DDBJ databases">
        <authorList>
            <person name="de Groot N.N."/>
        </authorList>
    </citation>
    <scope>NUCLEOTIDE SEQUENCE [LARGE SCALE GENOMIC DNA]</scope>
    <source>
        <strain evidence="3 4">DSM 22489</strain>
    </source>
</reference>
<dbReference type="Proteomes" id="UP000236728">
    <property type="component" value="Unassembled WGS sequence"/>
</dbReference>
<accession>A0A1H5UH89</accession>
<gene>
    <name evidence="3" type="ORF">SAMN05421819_1028</name>
</gene>
<evidence type="ECO:0000256" key="1">
    <source>
        <dbReference type="SAM" id="MobiDB-lite"/>
    </source>
</evidence>
<feature type="compositionally biased region" description="Low complexity" evidence="1">
    <location>
        <begin position="826"/>
        <end position="838"/>
    </location>
</feature>
<feature type="compositionally biased region" description="Basic and acidic residues" evidence="1">
    <location>
        <begin position="393"/>
        <end position="404"/>
    </location>
</feature>
<evidence type="ECO:0000313" key="3">
    <source>
        <dbReference type="EMBL" id="SEF74400.1"/>
    </source>
</evidence>
<keyword evidence="4" id="KW-1185">Reference proteome</keyword>
<keyword evidence="2" id="KW-0732">Signal</keyword>
<organism evidence="3 4">
    <name type="scientific">Bryocella elongata</name>
    <dbReference type="NCBI Taxonomy" id="863522"/>
    <lineage>
        <taxon>Bacteria</taxon>
        <taxon>Pseudomonadati</taxon>
        <taxon>Acidobacteriota</taxon>
        <taxon>Terriglobia</taxon>
        <taxon>Terriglobales</taxon>
        <taxon>Acidobacteriaceae</taxon>
        <taxon>Bryocella</taxon>
    </lineage>
</organism>
<feature type="signal peptide" evidence="2">
    <location>
        <begin position="1"/>
        <end position="25"/>
    </location>
</feature>
<feature type="region of interest" description="Disordered" evidence="1">
    <location>
        <begin position="393"/>
        <end position="412"/>
    </location>
</feature>
<evidence type="ECO:0000313" key="4">
    <source>
        <dbReference type="Proteomes" id="UP000236728"/>
    </source>
</evidence>
<feature type="region of interest" description="Disordered" evidence="1">
    <location>
        <begin position="817"/>
        <end position="846"/>
    </location>
</feature>
<proteinExistence type="predicted"/>